<proteinExistence type="predicted"/>
<protein>
    <submittedName>
        <fullName evidence="1">Uncharacterized protein</fullName>
    </submittedName>
</protein>
<reference evidence="2" key="2">
    <citation type="submission" date="2014-11" db="EMBL/GenBank/DDBJ databases">
        <title>Draft genome sequence of Hydrogenophaga intermedia S1.</title>
        <authorList>
            <person name="Gan H.M."/>
            <person name="Chew T.H."/>
            <person name="Stolz A."/>
        </authorList>
    </citation>
    <scope>NUCLEOTIDE SEQUENCE [LARGE SCALE GENOMIC DNA]</scope>
    <source>
        <strain evidence="2">S1</strain>
    </source>
</reference>
<reference evidence="2" key="1">
    <citation type="submission" date="2014-02" db="EMBL/GenBank/DDBJ databases">
        <authorList>
            <person name="Gan H."/>
        </authorList>
    </citation>
    <scope>NUCLEOTIDE SEQUENCE [LARGE SCALE GENOMIC DNA]</scope>
    <source>
        <strain evidence="2">S1</strain>
    </source>
</reference>
<dbReference type="AlphaFoldDB" id="A0A1L1PSC3"/>
<dbReference type="Proteomes" id="UP000028878">
    <property type="component" value="Unassembled WGS sequence"/>
</dbReference>
<evidence type="ECO:0000313" key="2">
    <source>
        <dbReference type="Proteomes" id="UP000028878"/>
    </source>
</evidence>
<organism evidence="1 2">
    <name type="scientific">Hydrogenophaga intermedia</name>
    <dbReference type="NCBI Taxonomy" id="65786"/>
    <lineage>
        <taxon>Bacteria</taxon>
        <taxon>Pseudomonadati</taxon>
        <taxon>Pseudomonadota</taxon>
        <taxon>Betaproteobacteria</taxon>
        <taxon>Burkholderiales</taxon>
        <taxon>Comamonadaceae</taxon>
        <taxon>Hydrogenophaga</taxon>
    </lineage>
</organism>
<keyword evidence="2" id="KW-1185">Reference proteome</keyword>
<dbReference type="EMBL" id="CCAE010000011">
    <property type="protein sequence ID" value="CDN87501.1"/>
    <property type="molecule type" value="Genomic_DNA"/>
</dbReference>
<gene>
    <name evidence="1" type="ORF">BN948_01923</name>
</gene>
<dbReference type="RefSeq" id="WP_156037838.1">
    <property type="nucleotide sequence ID" value="NZ_CCAE010000011.1"/>
</dbReference>
<sequence>MTAWRQSATGVLIPAEHRPRLMAWPRPAGWDKLPADIRAAWDAQWRRVAEQGQGAR</sequence>
<name>A0A1L1PSC3_HYDIT</name>
<evidence type="ECO:0000313" key="1">
    <source>
        <dbReference type="EMBL" id="CDN87501.1"/>
    </source>
</evidence>
<accession>A0A1L1PSC3</accession>